<feature type="compositionally biased region" description="Acidic residues" evidence="1">
    <location>
        <begin position="444"/>
        <end position="470"/>
    </location>
</feature>
<dbReference type="PROSITE" id="PS50994">
    <property type="entry name" value="INTEGRASE"/>
    <property type="match status" value="1"/>
</dbReference>
<dbReference type="SUPFAM" id="SSF53098">
    <property type="entry name" value="Ribonuclease H-like"/>
    <property type="match status" value="1"/>
</dbReference>
<gene>
    <name evidence="3" type="ORF">CAUJ_LOCUS2012</name>
</gene>
<dbReference type="GO" id="GO:0015074">
    <property type="term" value="P:DNA integration"/>
    <property type="evidence" value="ECO:0007669"/>
    <property type="project" value="InterPro"/>
</dbReference>
<dbReference type="OrthoDB" id="5832112at2759"/>
<evidence type="ECO:0000256" key="1">
    <source>
        <dbReference type="SAM" id="MobiDB-lite"/>
    </source>
</evidence>
<evidence type="ECO:0000259" key="2">
    <source>
        <dbReference type="PROSITE" id="PS50994"/>
    </source>
</evidence>
<reference evidence="3" key="1">
    <citation type="submission" date="2020-10" db="EMBL/GenBank/DDBJ databases">
        <authorList>
            <person name="Kikuchi T."/>
        </authorList>
    </citation>
    <scope>NUCLEOTIDE SEQUENCE</scope>
    <source>
        <strain evidence="3">NKZ352</strain>
    </source>
</reference>
<dbReference type="InterPro" id="IPR036397">
    <property type="entry name" value="RNaseH_sf"/>
</dbReference>
<comment type="caution">
    <text evidence="3">The sequence shown here is derived from an EMBL/GenBank/DDBJ whole genome shotgun (WGS) entry which is preliminary data.</text>
</comment>
<dbReference type="FunFam" id="3.30.420.10:FF:000032">
    <property type="entry name" value="Retrovirus-related Pol polyprotein from transposon 297-like Protein"/>
    <property type="match status" value="1"/>
</dbReference>
<dbReference type="InterPro" id="IPR050951">
    <property type="entry name" value="Retrovirus_Pol_polyprotein"/>
</dbReference>
<feature type="compositionally biased region" description="Polar residues" evidence="1">
    <location>
        <begin position="471"/>
        <end position="489"/>
    </location>
</feature>
<evidence type="ECO:0000313" key="3">
    <source>
        <dbReference type="EMBL" id="CAD6186093.1"/>
    </source>
</evidence>
<dbReference type="EMBL" id="CAJGYM010000004">
    <property type="protein sequence ID" value="CAD6186093.1"/>
    <property type="molecule type" value="Genomic_DNA"/>
</dbReference>
<feature type="region of interest" description="Disordered" evidence="1">
    <location>
        <begin position="116"/>
        <end position="137"/>
    </location>
</feature>
<dbReference type="Gene3D" id="3.30.420.10">
    <property type="entry name" value="Ribonuclease H-like superfamily/Ribonuclease H"/>
    <property type="match status" value="1"/>
</dbReference>
<feature type="compositionally biased region" description="Polar residues" evidence="1">
    <location>
        <begin position="501"/>
        <end position="514"/>
    </location>
</feature>
<keyword evidence="4" id="KW-1185">Reference proteome</keyword>
<dbReference type="AlphaFoldDB" id="A0A8S1GTZ2"/>
<dbReference type="InterPro" id="IPR001584">
    <property type="entry name" value="Integrase_cat-core"/>
</dbReference>
<dbReference type="PANTHER" id="PTHR37984:SF5">
    <property type="entry name" value="PROTEIN NYNRIN-LIKE"/>
    <property type="match status" value="1"/>
</dbReference>
<sequence length="622" mass="71081">MLRRACRAQDQAPARSDSSPAKKESLRFCFTVNYRKTIDLTRGSRYFTSFDLFHADEDFGSRRSCASCRNRPRQNAENRREAVKILQKSAEDDKKASNARKRYTLENGLLWERRSPQEGFRSRSPRPVAVSARRTSKKTSILRESLHSLPKEKQTLTRRQSSPQRNFQSLLRHLPITINENRYVLTIVDAFSKWTIAVPLPKQDSAAINRAFTENLVLKHGPPSMIISDNGTQFVSNSFKNLLKKWKIQHQTTAPYHKTSNGQVERVHRNLEEALASFVNNFQSDWDSYLQAVVFALNTLPGASTKLAPFHVLFGREPRLPEDSTWNTNVGLSFIDKEDYVEYLQLQLKEAWSFVKEKLQETAEKHAKRFDNANRTAPRKIVAGSTILVKRALPKNKLSPFLFGPFTVVKVNGSNVEYLDHGKTFVAHKNDVRQLKSKPPTPEEIIDEDVEEEEEEEEEPEKENILEEAENQPNTASPLSLPQSSTTNPAAKKPPIRKTRSSTAKRQSPNFSASPSPPRLAVRPAVANRRQPAALQPVRLHAEQQLSHQLQSREPAEEQPRRRRRGRLLVMPDVIVDQALRRVRIQPPSMKTAFEEPPRRMTILAARSGAVFVHRDLDDYSL</sequence>
<evidence type="ECO:0000313" key="4">
    <source>
        <dbReference type="Proteomes" id="UP000835052"/>
    </source>
</evidence>
<organism evidence="3 4">
    <name type="scientific">Caenorhabditis auriculariae</name>
    <dbReference type="NCBI Taxonomy" id="2777116"/>
    <lineage>
        <taxon>Eukaryota</taxon>
        <taxon>Metazoa</taxon>
        <taxon>Ecdysozoa</taxon>
        <taxon>Nematoda</taxon>
        <taxon>Chromadorea</taxon>
        <taxon>Rhabditida</taxon>
        <taxon>Rhabditina</taxon>
        <taxon>Rhabditomorpha</taxon>
        <taxon>Rhabditoidea</taxon>
        <taxon>Rhabditidae</taxon>
        <taxon>Peloderinae</taxon>
        <taxon>Caenorhabditis</taxon>
    </lineage>
</organism>
<dbReference type="Proteomes" id="UP000835052">
    <property type="component" value="Unassembled WGS sequence"/>
</dbReference>
<dbReference type="Pfam" id="PF00665">
    <property type="entry name" value="rve"/>
    <property type="match status" value="1"/>
</dbReference>
<name>A0A8S1GTZ2_9PELO</name>
<dbReference type="InterPro" id="IPR012337">
    <property type="entry name" value="RNaseH-like_sf"/>
</dbReference>
<dbReference type="GO" id="GO:0003676">
    <property type="term" value="F:nucleic acid binding"/>
    <property type="evidence" value="ECO:0007669"/>
    <property type="project" value="InterPro"/>
</dbReference>
<feature type="region of interest" description="Disordered" evidence="1">
    <location>
        <begin position="433"/>
        <end position="521"/>
    </location>
</feature>
<feature type="region of interest" description="Disordered" evidence="1">
    <location>
        <begin position="540"/>
        <end position="564"/>
    </location>
</feature>
<accession>A0A8S1GTZ2</accession>
<feature type="domain" description="Integrase catalytic" evidence="2">
    <location>
        <begin position="159"/>
        <end position="317"/>
    </location>
</feature>
<protein>
    <recommendedName>
        <fullName evidence="2">Integrase catalytic domain-containing protein</fullName>
    </recommendedName>
</protein>
<dbReference type="PANTHER" id="PTHR37984">
    <property type="entry name" value="PROTEIN CBG26694"/>
    <property type="match status" value="1"/>
</dbReference>
<proteinExistence type="predicted"/>